<evidence type="ECO:0000256" key="1">
    <source>
        <dbReference type="SAM" id="Phobius"/>
    </source>
</evidence>
<dbReference type="PANTHER" id="PTHR14209:SF19">
    <property type="entry name" value="ISOAMYL ACETATE-HYDROLYZING ESTERASE 1 HOMOLOG"/>
    <property type="match status" value="1"/>
</dbReference>
<gene>
    <name evidence="3" type="ORF">CAUPRSCDRAFT_11276</name>
    <name evidence="4" type="ORF">CXG81DRAFT_18792</name>
</gene>
<keyword evidence="1" id="KW-1133">Transmembrane helix</keyword>
<reference evidence="5 6" key="1">
    <citation type="journal article" date="2018" name="Nat. Microbiol.">
        <title>Leveraging single-cell genomics to expand the fungal tree of life.</title>
        <authorList>
            <person name="Ahrendt S.R."/>
            <person name="Quandt C.A."/>
            <person name="Ciobanu D."/>
            <person name="Clum A."/>
            <person name="Salamov A."/>
            <person name="Andreopoulos B."/>
            <person name="Cheng J.F."/>
            <person name="Woyke T."/>
            <person name="Pelin A."/>
            <person name="Henrissat B."/>
            <person name="Reynolds N.K."/>
            <person name="Benny G.L."/>
            <person name="Smith M.E."/>
            <person name="James T.Y."/>
            <person name="Grigoriev I.V."/>
        </authorList>
    </citation>
    <scope>NUCLEOTIDE SEQUENCE [LARGE SCALE GENOMIC DNA]</scope>
    <source>
        <strain evidence="5 6">ATCC 52028</strain>
    </source>
</reference>
<keyword evidence="1" id="KW-0812">Transmembrane</keyword>
<dbReference type="STRING" id="1555241.A0A4P9WUS2"/>
<keyword evidence="6" id="KW-1185">Reference proteome</keyword>
<evidence type="ECO:0000259" key="2">
    <source>
        <dbReference type="Pfam" id="PF13472"/>
    </source>
</evidence>
<reference evidence="4" key="2">
    <citation type="submission" date="2018-04" db="EMBL/GenBank/DDBJ databases">
        <title>Leveraging single-cell genomics to expand the Fungal Tree of Life.</title>
        <authorList>
            <consortium name="DOE Joint Genome Institute"/>
            <person name="Ahrendt S.R."/>
            <person name="Quandt C.A."/>
            <person name="Ciobanu D."/>
            <person name="Clum A."/>
            <person name="Salamov A."/>
            <person name="Andreopoulos B."/>
            <person name="Cheng J.-F."/>
            <person name="Woyke T."/>
            <person name="Pelin A."/>
            <person name="Henrissat B."/>
            <person name="Benny G.L."/>
            <person name="Smith M.E."/>
            <person name="James T.Y."/>
            <person name="Grigoriev I.V."/>
        </authorList>
    </citation>
    <scope>NUCLEOTIDE SEQUENCE</scope>
    <source>
        <strain evidence="4">ATCC 52028</strain>
    </source>
</reference>
<sequence>MIQHVIQYDALPQGDGRRNYPKYRHVLKALSVPFVALIFLLAILIPIWLISIPSVSNLSSALGLAYPWAPPQEDTVPLSTEYMCLFLHNKHDPCSSLKRIVLNRLQPNADKQWVPRALIYTVLEDENTYGENHPNRTILTWLTTIQNQLNQEIREARNATNGWKALLDYHLSIMIPSSEDLEALMTCVKAASRFGRVTLLQLPPPPPGAKSLWMWESVLREDDDLRVPYAYKSQERNMAGHLLSTAVLSAWNRDPVALYVDLGADRFDGIFSALRQLDEIVEPARQKFEAYPKGPYVAARLGDMQLLDEHDAQNVAATGPQPNPHGPSPILGWGNPILCFGDSITEYGGGQGGWVSLLASAQTRMRDVFNRGIHSSGTSVYTMGKMVQMSRGLVPLGRSPHLVTLFWGQNDFVKAEIGVPLPLYEAQLRVMIYAVRKMWPSTRVLVITPHLRSDLDLDSTQRLLAFRAGATRAAKSFSNIDVLDTWTIFLGPEWLKPNDDEHYAYDASMMSPVNGDKLNPEIITKRLPAWLKTMKELTYDNIHYGYKGHEMLFKAVNQYLTTISSI</sequence>
<dbReference type="Pfam" id="PF13472">
    <property type="entry name" value="Lipase_GDSL_2"/>
    <property type="match status" value="1"/>
</dbReference>
<keyword evidence="3" id="KW-0378">Hydrolase</keyword>
<feature type="domain" description="SGNH hydrolase-type esterase" evidence="2">
    <location>
        <begin position="339"/>
        <end position="496"/>
    </location>
</feature>
<dbReference type="GO" id="GO:0016787">
    <property type="term" value="F:hydrolase activity"/>
    <property type="evidence" value="ECO:0007669"/>
    <property type="project" value="UniProtKB-KW"/>
</dbReference>
<evidence type="ECO:0000313" key="4">
    <source>
        <dbReference type="EMBL" id="RKP01370.1"/>
    </source>
</evidence>
<dbReference type="Proteomes" id="UP000274922">
    <property type="component" value="Unassembled WGS sequence"/>
</dbReference>
<dbReference type="Gene3D" id="3.40.50.1110">
    <property type="entry name" value="SGNH hydrolase"/>
    <property type="match status" value="1"/>
</dbReference>
<evidence type="ECO:0000313" key="6">
    <source>
        <dbReference type="Proteomes" id="UP000274922"/>
    </source>
</evidence>
<dbReference type="InterPro" id="IPR036514">
    <property type="entry name" value="SGNH_hydro_sf"/>
</dbReference>
<dbReference type="EMBL" id="ML009450">
    <property type="protein sequence ID" value="RKO97034.1"/>
    <property type="molecule type" value="Genomic_DNA"/>
</dbReference>
<dbReference type="Proteomes" id="UP000268535">
    <property type="component" value="Unassembled WGS sequence"/>
</dbReference>
<proteinExistence type="predicted"/>
<dbReference type="InterPro" id="IPR045136">
    <property type="entry name" value="Iah1-like"/>
</dbReference>
<name>A0A4P9WUS2_9FUNG</name>
<dbReference type="AlphaFoldDB" id="A0A4P9WUS2"/>
<dbReference type="SUPFAM" id="SSF52266">
    <property type="entry name" value="SGNH hydrolase"/>
    <property type="match status" value="1"/>
</dbReference>
<dbReference type="PANTHER" id="PTHR14209">
    <property type="entry name" value="ISOAMYL ACETATE-HYDROLYZING ESTERASE 1"/>
    <property type="match status" value="1"/>
</dbReference>
<organism evidence="3 5">
    <name type="scientific">Caulochytrium protostelioides</name>
    <dbReference type="NCBI Taxonomy" id="1555241"/>
    <lineage>
        <taxon>Eukaryota</taxon>
        <taxon>Fungi</taxon>
        <taxon>Fungi incertae sedis</taxon>
        <taxon>Chytridiomycota</taxon>
        <taxon>Chytridiomycota incertae sedis</taxon>
        <taxon>Chytridiomycetes</taxon>
        <taxon>Caulochytriales</taxon>
        <taxon>Caulochytriaceae</taxon>
        <taxon>Caulochytrium</taxon>
    </lineage>
</organism>
<dbReference type="InterPro" id="IPR013830">
    <property type="entry name" value="SGNH_hydro"/>
</dbReference>
<evidence type="ECO:0000313" key="3">
    <source>
        <dbReference type="EMBL" id="RKO97034.1"/>
    </source>
</evidence>
<dbReference type="OrthoDB" id="671439at2759"/>
<reference evidence="3" key="3">
    <citation type="submission" date="2018-08" db="EMBL/GenBank/DDBJ databases">
        <title>Leveraging single-cell genomics to expand the Fungal Tree of Life.</title>
        <authorList>
            <consortium name="DOE Joint Genome Institute"/>
            <person name="Ahrendt S.R."/>
            <person name="Quandt C.A."/>
            <person name="Ciobanu D."/>
            <person name="Clum A."/>
            <person name="Salamov A."/>
            <person name="Andreopoulos B."/>
            <person name="Cheng J.-F."/>
            <person name="Woyke T."/>
            <person name="Pelin A."/>
            <person name="Henrissat B."/>
            <person name="Reynolds N."/>
            <person name="Benny G.L."/>
            <person name="Smith M.E."/>
            <person name="James T.Y."/>
            <person name="Grigoriev I.V."/>
        </authorList>
    </citation>
    <scope>NUCLEOTIDE SEQUENCE</scope>
    <source>
        <strain evidence="3">ATCC 52028</strain>
    </source>
</reference>
<accession>A0A4P9WUS2</accession>
<protein>
    <submittedName>
        <fullName evidence="3">SGNH hydrolase</fullName>
    </submittedName>
</protein>
<dbReference type="EMBL" id="ML014174">
    <property type="protein sequence ID" value="RKP01370.1"/>
    <property type="molecule type" value="Genomic_DNA"/>
</dbReference>
<keyword evidence="1" id="KW-0472">Membrane</keyword>
<feature type="transmembrane region" description="Helical" evidence="1">
    <location>
        <begin position="26"/>
        <end position="50"/>
    </location>
</feature>
<evidence type="ECO:0000313" key="5">
    <source>
        <dbReference type="Proteomes" id="UP000268535"/>
    </source>
</evidence>